<evidence type="ECO:0000313" key="4">
    <source>
        <dbReference type="EMBL" id="SVB58932.1"/>
    </source>
</evidence>
<evidence type="ECO:0000256" key="1">
    <source>
        <dbReference type="ARBA" id="ARBA00011028"/>
    </source>
</evidence>
<reference evidence="4" key="1">
    <citation type="submission" date="2018-05" db="EMBL/GenBank/DDBJ databases">
        <authorList>
            <person name="Lanie J.A."/>
            <person name="Ng W.-L."/>
            <person name="Kazmierczak K.M."/>
            <person name="Andrzejewski T.M."/>
            <person name="Davidsen T.M."/>
            <person name="Wayne K.J."/>
            <person name="Tettelin H."/>
            <person name="Glass J.I."/>
            <person name="Rusch D."/>
            <person name="Podicherti R."/>
            <person name="Tsui H.-C.T."/>
            <person name="Winkler M.E."/>
        </authorList>
    </citation>
    <scope>NUCLEOTIDE SEQUENCE</scope>
</reference>
<evidence type="ECO:0008006" key="5">
    <source>
        <dbReference type="Google" id="ProtNLM"/>
    </source>
</evidence>
<proteinExistence type="inferred from homology"/>
<name>A0A382F8H3_9ZZZZ</name>
<dbReference type="SUPFAM" id="SSF53807">
    <property type="entry name" value="Helical backbone' metal receptor"/>
    <property type="match status" value="1"/>
</dbReference>
<evidence type="ECO:0000256" key="2">
    <source>
        <dbReference type="ARBA" id="ARBA00022448"/>
    </source>
</evidence>
<dbReference type="InterPro" id="IPR006127">
    <property type="entry name" value="ZnuA-like"/>
</dbReference>
<dbReference type="GO" id="GO:0046872">
    <property type="term" value="F:metal ion binding"/>
    <property type="evidence" value="ECO:0007669"/>
    <property type="project" value="InterPro"/>
</dbReference>
<dbReference type="Gene3D" id="3.40.50.1980">
    <property type="entry name" value="Nitrogenase molybdenum iron protein domain"/>
    <property type="match status" value="2"/>
</dbReference>
<organism evidence="4">
    <name type="scientific">marine metagenome</name>
    <dbReference type="NCBI Taxonomy" id="408172"/>
    <lineage>
        <taxon>unclassified sequences</taxon>
        <taxon>metagenomes</taxon>
        <taxon>ecological metagenomes</taxon>
    </lineage>
</organism>
<keyword evidence="3" id="KW-0732">Signal</keyword>
<dbReference type="PANTHER" id="PTHR42953:SF3">
    <property type="entry name" value="HIGH-AFFINITY ZINC UPTAKE SYSTEM PROTEIN ZNUA"/>
    <property type="match status" value="1"/>
</dbReference>
<dbReference type="PANTHER" id="PTHR42953">
    <property type="entry name" value="HIGH-AFFINITY ZINC UPTAKE SYSTEM PROTEIN ZNUA-RELATED"/>
    <property type="match status" value="1"/>
</dbReference>
<dbReference type="AlphaFoldDB" id="A0A382F8H3"/>
<evidence type="ECO:0000256" key="3">
    <source>
        <dbReference type="ARBA" id="ARBA00022729"/>
    </source>
</evidence>
<keyword evidence="2" id="KW-0813">Transport</keyword>
<dbReference type="EMBL" id="UINC01048423">
    <property type="protein sequence ID" value="SVB58932.1"/>
    <property type="molecule type" value="Genomic_DNA"/>
</dbReference>
<protein>
    <recommendedName>
        <fullName evidence="5">Zinc ABC transporter substrate-binding protein</fullName>
    </recommendedName>
</protein>
<dbReference type="InterPro" id="IPR050492">
    <property type="entry name" value="Bact_metal-bind_prot9"/>
</dbReference>
<dbReference type="GO" id="GO:0030001">
    <property type="term" value="P:metal ion transport"/>
    <property type="evidence" value="ECO:0007669"/>
    <property type="project" value="InterPro"/>
</dbReference>
<gene>
    <name evidence="4" type="ORF">METZ01_LOCUS211786</name>
</gene>
<dbReference type="Pfam" id="PF01297">
    <property type="entry name" value="ZnuA"/>
    <property type="match status" value="1"/>
</dbReference>
<accession>A0A382F8H3</accession>
<comment type="similarity">
    <text evidence="1">Belongs to the bacterial solute-binding protein 9 family.</text>
</comment>
<sequence>MRLLMLALIVMVTLPAIAAGPRVVVSLKPIHGLVADVMKGVGEPYLLLTASADPHSHALRPSEARKLVQADVVFWVGSNLEGFLRKPLLNLPSGSRVVPLLRNPRLLRLKQRQGGIWKIDDPDRNQAGEFDPHFWLDPRNARIIVWQIVEVLSQIDPDNAANYEINGKRLGLELTRLAHDIDELLAPVRTLPYFVLHDAYQYFEFRFQTHGIGAIALDHDHKPGARRIAMIRQRLRAGGARCLFQEAEFSSKMVTALTEGTTTRVGVLDPIGKNVHPGPGAYSRILRDLADNLKKCLSYSTDAKK</sequence>